<reference evidence="4" key="1">
    <citation type="submission" date="2018-12" db="EMBL/GenBank/DDBJ databases">
        <title>Tengunoibacter tsumagoiensis gen. nov., sp. nov., Dictyobacter kobayashii sp. nov., D. alpinus sp. nov., and D. joshuensis sp. nov. and description of Dictyobacteraceae fam. nov. within the order Ktedonobacterales isolated from Tengu-no-mugimeshi.</title>
        <authorList>
            <person name="Wang C.M."/>
            <person name="Zheng Y."/>
            <person name="Sakai Y."/>
            <person name="Toyoda A."/>
            <person name="Minakuchi Y."/>
            <person name="Abe K."/>
            <person name="Yokota A."/>
            <person name="Yabe S."/>
        </authorList>
    </citation>
    <scope>NUCLEOTIDE SEQUENCE [LARGE SCALE GENOMIC DNA]</scope>
    <source>
        <strain evidence="4">S-27</strain>
    </source>
</reference>
<accession>A0A401ZAV4</accession>
<sequence length="304" mass="34308">MAVPDYQSLMLPLLKVANDGNEHNLRDTIEILAQKLMLSEQDRKELLPSGKQRRFDNRVHWARTYLVKALLLTNTGKSKFRITERGQEAIKSNPTHINVKYLRQFPEFITFVDSKSNGDAETTQEIIEEIRQTPQEILEASYQNLKKNLAMELLERVKNSPPKFFENLVVDLLIAMGYGGSRKDAGQAIGQVGDGGIDGIIKEDKLGLDAIYLQAKRWEGTVARPIVQGFAGALIGRKARKGVFITTSDFSRQAIDYANGIDNLKIILIDGEQLAQLMIEHNVGVAEESRYILKKIDLDYFSEE</sequence>
<dbReference type="PANTHER" id="PTHR30015">
    <property type="entry name" value="MRR RESTRICTION SYSTEM PROTEIN"/>
    <property type="match status" value="1"/>
</dbReference>
<dbReference type="Pfam" id="PF14338">
    <property type="entry name" value="Mrr_N"/>
    <property type="match status" value="1"/>
</dbReference>
<keyword evidence="4" id="KW-1185">Reference proteome</keyword>
<proteinExistence type="predicted"/>
<dbReference type="PANTHER" id="PTHR30015:SF7">
    <property type="entry name" value="TYPE IV METHYL-DIRECTED RESTRICTION ENZYME ECOKMRR"/>
    <property type="match status" value="1"/>
</dbReference>
<dbReference type="InterPro" id="IPR007560">
    <property type="entry name" value="Restrct_endonuc_IV_Mrr"/>
</dbReference>
<dbReference type="Gene3D" id="3.40.1350.10">
    <property type="match status" value="1"/>
</dbReference>
<keyword evidence="3" id="KW-0378">Hydrolase</keyword>
<dbReference type="InterPro" id="IPR011856">
    <property type="entry name" value="tRNA_endonuc-like_dom_sf"/>
</dbReference>
<dbReference type="Proteomes" id="UP000287224">
    <property type="component" value="Unassembled WGS sequence"/>
</dbReference>
<dbReference type="GO" id="GO:0003677">
    <property type="term" value="F:DNA binding"/>
    <property type="evidence" value="ECO:0007669"/>
    <property type="project" value="InterPro"/>
</dbReference>
<gene>
    <name evidence="3" type="ORF">KDAU_12910</name>
</gene>
<keyword evidence="3" id="KW-0255">Endonuclease</keyword>
<evidence type="ECO:0000259" key="2">
    <source>
        <dbReference type="Pfam" id="PF14338"/>
    </source>
</evidence>
<evidence type="ECO:0000313" key="3">
    <source>
        <dbReference type="EMBL" id="GCE03962.1"/>
    </source>
</evidence>
<evidence type="ECO:0000313" key="4">
    <source>
        <dbReference type="Proteomes" id="UP000287224"/>
    </source>
</evidence>
<dbReference type="OrthoDB" id="9803736at2"/>
<dbReference type="REBASE" id="692976">
    <property type="entry name" value="DauS27Mrr2P"/>
</dbReference>
<organism evidence="3 4">
    <name type="scientific">Dictyobacter aurantiacus</name>
    <dbReference type="NCBI Taxonomy" id="1936993"/>
    <lineage>
        <taxon>Bacteria</taxon>
        <taxon>Bacillati</taxon>
        <taxon>Chloroflexota</taxon>
        <taxon>Ktedonobacteria</taxon>
        <taxon>Ktedonobacterales</taxon>
        <taxon>Dictyobacteraceae</taxon>
        <taxon>Dictyobacter</taxon>
    </lineage>
</organism>
<name>A0A401ZAV4_9CHLR</name>
<dbReference type="InterPro" id="IPR052906">
    <property type="entry name" value="Type_IV_Methyl-Rstrct_Enzyme"/>
</dbReference>
<dbReference type="RefSeq" id="WP_126595166.1">
    <property type="nucleotide sequence ID" value="NZ_BIFQ01000001.1"/>
</dbReference>
<dbReference type="InterPro" id="IPR025745">
    <property type="entry name" value="Mrr-like_N_dom"/>
</dbReference>
<comment type="caution">
    <text evidence="3">The sequence shown here is derived from an EMBL/GenBank/DDBJ whole genome shotgun (WGS) entry which is preliminary data.</text>
</comment>
<dbReference type="EMBL" id="BIFQ01000001">
    <property type="protein sequence ID" value="GCE03962.1"/>
    <property type="molecule type" value="Genomic_DNA"/>
</dbReference>
<dbReference type="GO" id="GO:0009307">
    <property type="term" value="P:DNA restriction-modification system"/>
    <property type="evidence" value="ECO:0007669"/>
    <property type="project" value="InterPro"/>
</dbReference>
<evidence type="ECO:0000259" key="1">
    <source>
        <dbReference type="Pfam" id="PF04471"/>
    </source>
</evidence>
<protein>
    <submittedName>
        <fullName evidence="3">Restriction endonuclease</fullName>
    </submittedName>
</protein>
<feature type="domain" description="Restriction system protein Mrr-like N-terminal" evidence="2">
    <location>
        <begin position="6"/>
        <end position="91"/>
    </location>
</feature>
<dbReference type="GO" id="GO:0015666">
    <property type="term" value="F:restriction endodeoxyribonuclease activity"/>
    <property type="evidence" value="ECO:0007669"/>
    <property type="project" value="TreeGrafter"/>
</dbReference>
<dbReference type="AlphaFoldDB" id="A0A401ZAV4"/>
<keyword evidence="3" id="KW-0540">Nuclease</keyword>
<dbReference type="Pfam" id="PF04471">
    <property type="entry name" value="Mrr_cat"/>
    <property type="match status" value="1"/>
</dbReference>
<dbReference type="SUPFAM" id="SSF52980">
    <property type="entry name" value="Restriction endonuclease-like"/>
    <property type="match status" value="1"/>
</dbReference>
<dbReference type="InterPro" id="IPR011335">
    <property type="entry name" value="Restrct_endonuc-II-like"/>
</dbReference>
<feature type="domain" description="Restriction endonuclease type IV Mrr" evidence="1">
    <location>
        <begin position="159"/>
        <end position="278"/>
    </location>
</feature>